<name>A0A0V1K589_TRIPS</name>
<evidence type="ECO:0000313" key="3">
    <source>
        <dbReference type="EMBL" id="KRZ42409.1"/>
    </source>
</evidence>
<reference evidence="3 4" key="1">
    <citation type="submission" date="2015-01" db="EMBL/GenBank/DDBJ databases">
        <title>Evolution of Trichinella species and genotypes.</title>
        <authorList>
            <person name="Korhonen P.K."/>
            <person name="Edoardo P."/>
            <person name="Giuseppe L.R."/>
            <person name="Gasser R.B."/>
        </authorList>
    </citation>
    <scope>NUCLEOTIDE SEQUENCE [LARGE SCALE GENOMIC DNA]</scope>
    <source>
        <strain evidence="3">ISS176</strain>
    </source>
</reference>
<proteinExistence type="predicted"/>
<keyword evidence="1" id="KW-0812">Transmembrane</keyword>
<keyword evidence="1" id="KW-0472">Membrane</keyword>
<dbReference type="InterPro" id="IPR003609">
    <property type="entry name" value="Pan_app"/>
</dbReference>
<evidence type="ECO:0000256" key="1">
    <source>
        <dbReference type="SAM" id="Phobius"/>
    </source>
</evidence>
<evidence type="ECO:0000259" key="2">
    <source>
        <dbReference type="PROSITE" id="PS50948"/>
    </source>
</evidence>
<dbReference type="Gene3D" id="3.50.4.10">
    <property type="entry name" value="Hepatocyte Growth Factor"/>
    <property type="match status" value="1"/>
</dbReference>
<keyword evidence="1" id="KW-1133">Transmembrane helix</keyword>
<evidence type="ECO:0000313" key="4">
    <source>
        <dbReference type="Proteomes" id="UP000054826"/>
    </source>
</evidence>
<gene>
    <name evidence="3" type="ORF">T4C_10115</name>
</gene>
<feature type="domain" description="Apple" evidence="2">
    <location>
        <begin position="604"/>
        <end position="686"/>
    </location>
</feature>
<dbReference type="PROSITE" id="PS50948">
    <property type="entry name" value="PAN"/>
    <property type="match status" value="1"/>
</dbReference>
<protein>
    <recommendedName>
        <fullName evidence="2">Apple domain-containing protein</fullName>
    </recommendedName>
</protein>
<dbReference type="Proteomes" id="UP000054826">
    <property type="component" value="Unassembled WGS sequence"/>
</dbReference>
<feature type="transmembrane region" description="Helical" evidence="1">
    <location>
        <begin position="20"/>
        <end position="41"/>
    </location>
</feature>
<organism evidence="3 4">
    <name type="scientific">Trichinella pseudospiralis</name>
    <name type="common">Parasitic roundworm</name>
    <dbReference type="NCBI Taxonomy" id="6337"/>
    <lineage>
        <taxon>Eukaryota</taxon>
        <taxon>Metazoa</taxon>
        <taxon>Ecdysozoa</taxon>
        <taxon>Nematoda</taxon>
        <taxon>Enoplea</taxon>
        <taxon>Dorylaimia</taxon>
        <taxon>Trichinellida</taxon>
        <taxon>Trichinellidae</taxon>
        <taxon>Trichinella</taxon>
    </lineage>
</organism>
<dbReference type="SMART" id="SM00473">
    <property type="entry name" value="PAN_AP"/>
    <property type="match status" value="6"/>
</dbReference>
<sequence length="2212" mass="255102">MPQHVETFVIKNVVLKQRTFFIVIFITNFILANCNWISVYVPKIDATCVLIVKKINHFEARYVEQLFCSFESCIATCFQHQCLCNSIKYTFFAKQCDLYNINGTYDSIPEDAETGQARHFLLHSCHKEISNVPVGNIIQSTSLNVDIITANVHLPSTHRVCRVQKRPFAESYKIQRLQLLTTSSLKRCLAACDAPSNSLCNSVLFSIQEKTCILLSRRHAFVSLGGSSATEDSEAQLFIILHCRNDFKELQFNATQSVRRQSAIAYTASNLHLQILIHHELFYASKAAIRLQLWDSSDDTECLKICLTSNRTDYCDAYYFSSREQTCLTMRLKKQYALPEQHGHQIITKFYDDETLNITLKDANEPYLKYAEHTIQMEISLHEFKEICVVQHWISTLIPYIRFNKHYANISFFNECINICRHLKNSDECKGIAYSKKMKTCMIAVEGNENDEILLSNDQHYLTLSSCIKDRETERTNNGQPEFCFLPQLNEMCLLEFYQPLCLSGWEVIARIKNTLSFQDCLLKCASVMYVKKCSAVNYIDQQCILLRRTEHAKFIRSPHSIFAEILFCARLIKSLFFIFHLFFTLESSPMHSYVYIPLFDKVCLIEKYIPQEYPTASRIPVFIYNSLESCIAACSNYMTRELLCNAFMYSDITKACHLHFYTVNIKKGMRPVETGQSQFYLLHRCFNRNNSLLNAAVNKKMKQTIKLRRLVSEINGAAGCNSVIFLLQEKSCTLVTHQSIFSTLSATLKSSAYFFEIDHCKTETLHYPLLTSLLLANATNPIQHFLSFGVRHLPITKSENAIIIDLLNCSTRQYCFYRCVMQRRDFGCNAVFFNAEEKTCLLMKLNVSSRETTDLVLYNFFKGYTRKEKLILSNYEDPLRFKTSFVSLHEFHERCQILTFTSAYAENLKVHSLLLQTNSLHSCLKVCRSNTNDTSCSGVLFSKHEKVCYKVVEGTFYDQIVTEDDQTIVLLQLCVKDREEERRENSMFYHYHLYELEEMCVFESYANHYFSGFAVYDNIPKSSSGYHCILKCASEQISKGCAAVHKSQERCMFFRRNSTARIFRKLENSYFAEMLYCESKCCFKATYLANCNWISVYVPKIDATCVLVVKKINHFEARYVEQLFCSFESCIATCFQHQCLCNSIKYTFFAKQCDLYNINGTYDSIPEDAETGQARHFLLHSCHKEISNVPVGNIIQSTSLNVDIITANVHLLSTHRVCRVQKRPFAESYKIQRLQLLTTSSLKRCLAACDAPSNSLCNSVLFSIQEKTCILLSRRQSFIPVEGRTSTVDSAARYFIILYCLSDFKASPFLATQSVRRQSVIAYTASNLPLQILIHYEPFYASKAAIRLQLWDSSDDTECLKICLTSNRRDYCDAYYFSSIEQTCLTMRLKKQYALPKQHGHQIITKFYDDETLNITLKDANEPYLKHPEYAIELEVSLHEFKEICIAQHWIATSMPNIRFSKHYANISFFNECINICRHLKNSDECKGIAYSKKMKTCMVAVKGNENDEILLSNDQHYLTLSSCIKDRETERTNNGQPEFCFLPQLNEMCLLEFYQPLCLSGWEVIARIKNTLSGCGSEIFTPKTGVVWSITIPSTPQTLSHNVVHERKEEEEGKRDIVVCYNEAKSGVDSFDNLVTLHICAGDGNIGGRWFCGSTFWIAKGKDAEMSLQHILSCVLRLMQFVAKMQIYVPLIDKTCLIQQIAIRQEILDKIDLFLMNTSFKSCISYSYSDFTLHNYTIFVYNEKARSCSVLYDIPEESMIDNCSEHLQDMQVYKVIHCLPAEGFTFMYSFEDEVEENVTRISAVKLKATAEICIVEKHPFSKNFLLKRSGMVFLQSLELCFAHCRVSSMRGSCSAVLFSSDERVCLLLQQNQPLQSTDVMRKSQSQFFTLNYCDYNITETTERRYYNGSGKITNITMNDRQLQCTVHEIPLLRVHMKHRSLLWRSINFQNCIQLCGQQFQTNLCNAVYFEAEGTTCLHLLLNSSQALYEYSTNNKETVHFIEKCVAVTVRPEPQEESVVCGNQSGEMRASPRSGERSSRTCNVRVQLLNIDVVRNAFTIHVSRKIYSLNRCLHICRKQNLCMAVLFSRLNHQCTKVFPGHSNTPIIVHAHVEVVALKGCFKDRPDERKYNSEPLIYYFEETQQICAVEIYKQKNLTSWECNAINYFQTKECLLIKSTKKNYIFTVKDDSIFAEVLYCELGTLVDTNCETI</sequence>
<accession>A0A0V1K589</accession>
<dbReference type="SUPFAM" id="SSF57414">
    <property type="entry name" value="Hairpin loop containing domain-like"/>
    <property type="match status" value="1"/>
</dbReference>
<comment type="caution">
    <text evidence="3">The sequence shown here is derived from an EMBL/GenBank/DDBJ whole genome shotgun (WGS) entry which is preliminary data.</text>
</comment>
<dbReference type="EMBL" id="JYDV01000014">
    <property type="protein sequence ID" value="KRZ42409.1"/>
    <property type="molecule type" value="Genomic_DNA"/>
</dbReference>